<dbReference type="EMBL" id="KI659685">
    <property type="protein sequence ID" value="ETN78857.1"/>
    <property type="molecule type" value="Genomic_DNA"/>
</dbReference>
<keyword evidence="1" id="KW-0472">Membrane</keyword>
<evidence type="ECO:0000256" key="1">
    <source>
        <dbReference type="SAM" id="Phobius"/>
    </source>
</evidence>
<sequence>MIKELNRKWVLLGIAALVLGFMVINISLIHIVRIIGWRWDHKVVEGRFYFEKDARVSDCQD</sequence>
<protein>
    <submittedName>
        <fullName evidence="2">Uncharacterized protein</fullName>
    </submittedName>
</protein>
<feature type="transmembrane region" description="Helical" evidence="1">
    <location>
        <begin position="9"/>
        <end position="32"/>
    </location>
</feature>
<dbReference type="KEGG" id="nai:NECAME_10082"/>
<keyword evidence="1" id="KW-1133">Transmembrane helix</keyword>
<proteinExistence type="predicted"/>
<reference evidence="3" key="1">
    <citation type="journal article" date="2014" name="Nat. Genet.">
        <title>Genome of the human hookworm Necator americanus.</title>
        <authorList>
            <person name="Tang Y.T."/>
            <person name="Gao X."/>
            <person name="Rosa B.A."/>
            <person name="Abubucker S."/>
            <person name="Hallsworth-Pepin K."/>
            <person name="Martin J."/>
            <person name="Tyagi R."/>
            <person name="Heizer E."/>
            <person name="Zhang X."/>
            <person name="Bhonagiri-Palsikar V."/>
            <person name="Minx P."/>
            <person name="Warren W.C."/>
            <person name="Wang Q."/>
            <person name="Zhan B."/>
            <person name="Hotez P.J."/>
            <person name="Sternberg P.W."/>
            <person name="Dougall A."/>
            <person name="Gaze S.T."/>
            <person name="Mulvenna J."/>
            <person name="Sotillo J."/>
            <person name="Ranganathan S."/>
            <person name="Rabelo E.M."/>
            <person name="Wilson R.K."/>
            <person name="Felgner P.L."/>
            <person name="Bethony J."/>
            <person name="Hawdon J.M."/>
            <person name="Gasser R.B."/>
            <person name="Loukas A."/>
            <person name="Mitreva M."/>
        </authorList>
    </citation>
    <scope>NUCLEOTIDE SEQUENCE [LARGE SCALE GENOMIC DNA]</scope>
</reference>
<name>W2TCY2_NECAM</name>
<evidence type="ECO:0000313" key="2">
    <source>
        <dbReference type="EMBL" id="ETN78857.1"/>
    </source>
</evidence>
<keyword evidence="3" id="KW-1185">Reference proteome</keyword>
<gene>
    <name evidence="2" type="ORF">NECAME_10082</name>
</gene>
<organism evidence="2 3">
    <name type="scientific">Necator americanus</name>
    <name type="common">Human hookworm</name>
    <dbReference type="NCBI Taxonomy" id="51031"/>
    <lineage>
        <taxon>Eukaryota</taxon>
        <taxon>Metazoa</taxon>
        <taxon>Ecdysozoa</taxon>
        <taxon>Nematoda</taxon>
        <taxon>Chromadorea</taxon>
        <taxon>Rhabditida</taxon>
        <taxon>Rhabditina</taxon>
        <taxon>Rhabditomorpha</taxon>
        <taxon>Strongyloidea</taxon>
        <taxon>Ancylostomatidae</taxon>
        <taxon>Bunostominae</taxon>
        <taxon>Necator</taxon>
    </lineage>
</organism>
<evidence type="ECO:0000313" key="3">
    <source>
        <dbReference type="Proteomes" id="UP000053676"/>
    </source>
</evidence>
<accession>W2TCY2</accession>
<dbReference type="Proteomes" id="UP000053676">
    <property type="component" value="Unassembled WGS sequence"/>
</dbReference>
<keyword evidence="1" id="KW-0812">Transmembrane</keyword>
<dbReference type="AlphaFoldDB" id="W2TCY2"/>